<reference evidence="2 3" key="1">
    <citation type="submission" date="2017-03" db="EMBL/GenBank/DDBJ databases">
        <authorList>
            <person name="Afonso C.L."/>
            <person name="Miller P.J."/>
            <person name="Scott M.A."/>
            <person name="Spackman E."/>
            <person name="Goraichik I."/>
            <person name="Dimitrov K.M."/>
            <person name="Suarez D.L."/>
            <person name="Swayne D.E."/>
        </authorList>
    </citation>
    <scope>NUCLEOTIDE SEQUENCE [LARGE SCALE GENOMIC DNA]</scope>
    <source>
        <strain evidence="2 3">CECT 7745</strain>
    </source>
</reference>
<dbReference type="EMBL" id="FWXB01000008">
    <property type="protein sequence ID" value="SMC12559.1"/>
    <property type="molecule type" value="Genomic_DNA"/>
</dbReference>
<evidence type="ECO:0000256" key="1">
    <source>
        <dbReference type="SAM" id="SignalP"/>
    </source>
</evidence>
<feature type="signal peptide" evidence="1">
    <location>
        <begin position="1"/>
        <end position="19"/>
    </location>
</feature>
<dbReference type="InterPro" id="IPR045467">
    <property type="entry name" value="DUF6497"/>
</dbReference>
<proteinExistence type="predicted"/>
<dbReference type="Pfam" id="PF20107">
    <property type="entry name" value="DUF6497"/>
    <property type="match status" value="1"/>
</dbReference>
<organism evidence="2 3">
    <name type="scientific">Roseovarius aestuarii</name>
    <dbReference type="NCBI Taxonomy" id="475083"/>
    <lineage>
        <taxon>Bacteria</taxon>
        <taxon>Pseudomonadati</taxon>
        <taxon>Pseudomonadota</taxon>
        <taxon>Alphaproteobacteria</taxon>
        <taxon>Rhodobacterales</taxon>
        <taxon>Roseobacteraceae</taxon>
        <taxon>Roseovarius</taxon>
    </lineage>
</organism>
<protein>
    <recommendedName>
        <fullName evidence="4">Acetolactate synthase</fullName>
    </recommendedName>
</protein>
<dbReference type="RefSeq" id="WP_223412950.1">
    <property type="nucleotide sequence ID" value="NZ_FWXB01000008.1"/>
</dbReference>
<accession>A0A1X7BTK7</accession>
<evidence type="ECO:0000313" key="3">
    <source>
        <dbReference type="Proteomes" id="UP000193224"/>
    </source>
</evidence>
<feature type="chain" id="PRO_5012010412" description="Acetolactate synthase" evidence="1">
    <location>
        <begin position="20"/>
        <end position="132"/>
    </location>
</feature>
<dbReference type="Proteomes" id="UP000193224">
    <property type="component" value="Unassembled WGS sequence"/>
</dbReference>
<gene>
    <name evidence="2" type="ORF">ROA7745_02387</name>
</gene>
<dbReference type="AlphaFoldDB" id="A0A1X7BTK7"/>
<evidence type="ECO:0000313" key="2">
    <source>
        <dbReference type="EMBL" id="SMC12559.1"/>
    </source>
</evidence>
<name>A0A1X7BTK7_9RHOB</name>
<keyword evidence="1" id="KW-0732">Signal</keyword>
<keyword evidence="3" id="KW-1185">Reference proteome</keyword>
<sequence>MTGLAAYLASGIVFASALAASEAEQVMLPSGLKTHLQEMLWDRPGGGLVYRFRFVAPEFSTEKLDYDLLSSDLEHLCNEFALPRLSNVGPEPGQVIISLADRESEFGVIDPDLNQVFEAYSVENGACIWEVF</sequence>
<evidence type="ECO:0008006" key="4">
    <source>
        <dbReference type="Google" id="ProtNLM"/>
    </source>
</evidence>